<dbReference type="CDD" id="cd02966">
    <property type="entry name" value="TlpA_like_family"/>
    <property type="match status" value="1"/>
</dbReference>
<dbReference type="Proteomes" id="UP000184050">
    <property type="component" value="Unassembled WGS sequence"/>
</dbReference>
<keyword evidence="1" id="KW-0676">Redox-active center</keyword>
<evidence type="ECO:0000313" key="6">
    <source>
        <dbReference type="Proteomes" id="UP000184050"/>
    </source>
</evidence>
<proteinExistence type="predicted"/>
<keyword evidence="5" id="KW-0413">Isomerase</keyword>
<dbReference type="Pfam" id="PF00578">
    <property type="entry name" value="AhpC-TSA"/>
    <property type="match status" value="1"/>
</dbReference>
<protein>
    <submittedName>
        <fullName evidence="5">Thiol-disulfide isomerase or thioredoxin</fullName>
    </submittedName>
</protein>
<dbReference type="Gene3D" id="3.40.30.10">
    <property type="entry name" value="Glutaredoxin"/>
    <property type="match status" value="1"/>
</dbReference>
<dbReference type="InterPro" id="IPR050553">
    <property type="entry name" value="Thioredoxin_ResA/DsbE_sf"/>
</dbReference>
<dbReference type="STRING" id="1168035.SAMN05444280_13430"/>
<dbReference type="GO" id="GO:0016853">
    <property type="term" value="F:isomerase activity"/>
    <property type="evidence" value="ECO:0007669"/>
    <property type="project" value="UniProtKB-KW"/>
</dbReference>
<evidence type="ECO:0000256" key="3">
    <source>
        <dbReference type="SAM" id="SignalP"/>
    </source>
</evidence>
<feature type="chain" id="PRO_5011957651" evidence="3">
    <location>
        <begin position="23"/>
        <end position="494"/>
    </location>
</feature>
<feature type="coiled-coil region" evidence="2">
    <location>
        <begin position="148"/>
        <end position="202"/>
    </location>
</feature>
<dbReference type="PROSITE" id="PS00194">
    <property type="entry name" value="THIOREDOXIN_1"/>
    <property type="match status" value="1"/>
</dbReference>
<organism evidence="5 6">
    <name type="scientific">Tangfeifania diversioriginum</name>
    <dbReference type="NCBI Taxonomy" id="1168035"/>
    <lineage>
        <taxon>Bacteria</taxon>
        <taxon>Pseudomonadati</taxon>
        <taxon>Bacteroidota</taxon>
        <taxon>Bacteroidia</taxon>
        <taxon>Marinilabiliales</taxon>
        <taxon>Prolixibacteraceae</taxon>
        <taxon>Tangfeifania</taxon>
    </lineage>
</organism>
<keyword evidence="6" id="KW-1185">Reference proteome</keyword>
<feature type="signal peptide" evidence="3">
    <location>
        <begin position="1"/>
        <end position="22"/>
    </location>
</feature>
<sequence length="494" mass="56918">MIKQVFFLIATSLVLFCGSAAPQPFTLQVIVKNQPAAPAVLGTLRGDNFLPLDTLKAQPVLRDPSSVAEPALKNFHFHFSDNAVRGVYRLMLGQTTYAKVMNEPPQQLDFIFNKENIVLETDFKAPLDSLQVHESVENRVWFDFLQKEQLLTEEMELLEKEVDYYKSRVVEARSSGGNTTNLQELEQQADQKANAFNQLQMERNMFVENTVKENQNLFTARLIQSFRQPFRDGYLNAGERKNSVQQEYFSYIDFSDESLINSPVLTDKVFEFLVSYNQPGYNQEQREGAYIEAVDRIMASAQKGNERVAEFILNYLVNGFEGLGMENVLTYIAENYSDNICQTDEKTTLERKLEYQKMKPGTFVPDFTMDNIKGQPLTFSHVQESRNLIIFWASWCPHCVELLPRVKTWFRQFNPGNFEIIAISLDTSEKEWKNAVTTAGFEEFYNLSDLKMWDGKVTEDYNVFATPTMFLIDANRKILAKPETFEELLKNAAR</sequence>
<dbReference type="OrthoDB" id="1114096at2"/>
<dbReference type="InterPro" id="IPR017937">
    <property type="entry name" value="Thioredoxin_CS"/>
</dbReference>
<dbReference type="PROSITE" id="PS51352">
    <property type="entry name" value="THIOREDOXIN_2"/>
    <property type="match status" value="1"/>
</dbReference>
<accession>A0A1M6MND8</accession>
<reference evidence="5 6" key="1">
    <citation type="submission" date="2016-11" db="EMBL/GenBank/DDBJ databases">
        <authorList>
            <person name="Jaros S."/>
            <person name="Januszkiewicz K."/>
            <person name="Wedrychowicz H."/>
        </authorList>
    </citation>
    <scope>NUCLEOTIDE SEQUENCE [LARGE SCALE GENOMIC DNA]</scope>
    <source>
        <strain evidence="5 6">DSM 27063</strain>
    </source>
</reference>
<evidence type="ECO:0000256" key="1">
    <source>
        <dbReference type="ARBA" id="ARBA00023284"/>
    </source>
</evidence>
<dbReference type="InterPro" id="IPR000866">
    <property type="entry name" value="AhpC/TSA"/>
</dbReference>
<evidence type="ECO:0000259" key="4">
    <source>
        <dbReference type="PROSITE" id="PS51352"/>
    </source>
</evidence>
<evidence type="ECO:0000256" key="2">
    <source>
        <dbReference type="SAM" id="Coils"/>
    </source>
</evidence>
<dbReference type="AlphaFoldDB" id="A0A1M6MND8"/>
<evidence type="ECO:0000313" key="5">
    <source>
        <dbReference type="EMBL" id="SHJ85001.1"/>
    </source>
</evidence>
<dbReference type="InterPro" id="IPR036249">
    <property type="entry name" value="Thioredoxin-like_sf"/>
</dbReference>
<keyword evidence="3" id="KW-0732">Signal</keyword>
<dbReference type="InterPro" id="IPR013766">
    <property type="entry name" value="Thioredoxin_domain"/>
</dbReference>
<feature type="domain" description="Thioredoxin" evidence="4">
    <location>
        <begin position="358"/>
        <end position="494"/>
    </location>
</feature>
<dbReference type="PANTHER" id="PTHR42852:SF17">
    <property type="entry name" value="THIOREDOXIN-LIKE PROTEIN HI_1115"/>
    <property type="match status" value="1"/>
</dbReference>
<dbReference type="PANTHER" id="PTHR42852">
    <property type="entry name" value="THIOL:DISULFIDE INTERCHANGE PROTEIN DSBE"/>
    <property type="match status" value="1"/>
</dbReference>
<keyword evidence="2" id="KW-0175">Coiled coil</keyword>
<dbReference type="RefSeq" id="WP_073172688.1">
    <property type="nucleotide sequence ID" value="NZ_FQZE01000034.1"/>
</dbReference>
<gene>
    <name evidence="5" type="ORF">SAMN05444280_13430</name>
</gene>
<dbReference type="SUPFAM" id="SSF52833">
    <property type="entry name" value="Thioredoxin-like"/>
    <property type="match status" value="1"/>
</dbReference>
<name>A0A1M6MND8_9BACT</name>
<dbReference type="EMBL" id="FQZE01000034">
    <property type="protein sequence ID" value="SHJ85001.1"/>
    <property type="molecule type" value="Genomic_DNA"/>
</dbReference>